<protein>
    <submittedName>
        <fullName evidence="4">Nucleoside hydrolase</fullName>
    </submittedName>
</protein>
<feature type="domain" description="Inosine/uridine-preferring nucleoside hydrolase" evidence="3">
    <location>
        <begin position="9"/>
        <end position="303"/>
    </location>
</feature>
<dbReference type="EMBL" id="JBHSQV010000010">
    <property type="protein sequence ID" value="MFC5985266.1"/>
    <property type="molecule type" value="Genomic_DNA"/>
</dbReference>
<dbReference type="PANTHER" id="PTHR12304">
    <property type="entry name" value="INOSINE-URIDINE PREFERRING NUCLEOSIDE HYDROLASE"/>
    <property type="match status" value="1"/>
</dbReference>
<keyword evidence="2" id="KW-0326">Glycosidase</keyword>
<evidence type="ECO:0000259" key="3">
    <source>
        <dbReference type="Pfam" id="PF01156"/>
    </source>
</evidence>
<dbReference type="GO" id="GO:0016787">
    <property type="term" value="F:hydrolase activity"/>
    <property type="evidence" value="ECO:0007669"/>
    <property type="project" value="UniProtKB-KW"/>
</dbReference>
<dbReference type="Proteomes" id="UP001596250">
    <property type="component" value="Unassembled WGS sequence"/>
</dbReference>
<dbReference type="PANTHER" id="PTHR12304:SF4">
    <property type="entry name" value="URIDINE NUCLEOSIDASE"/>
    <property type="match status" value="1"/>
</dbReference>
<keyword evidence="5" id="KW-1185">Reference proteome</keyword>
<dbReference type="InterPro" id="IPR001910">
    <property type="entry name" value="Inosine/uridine_hydrolase_dom"/>
</dbReference>
<proteinExistence type="predicted"/>
<dbReference type="Gene3D" id="3.90.245.10">
    <property type="entry name" value="Ribonucleoside hydrolase-like"/>
    <property type="match status" value="1"/>
</dbReference>
<name>A0ABW1IJP4_9BACL</name>
<evidence type="ECO:0000313" key="4">
    <source>
        <dbReference type="EMBL" id="MFC5985266.1"/>
    </source>
</evidence>
<accession>A0ABW1IJP4</accession>
<gene>
    <name evidence="4" type="ORF">ACFPXP_02105</name>
</gene>
<keyword evidence="1 4" id="KW-0378">Hydrolase</keyword>
<dbReference type="SUPFAM" id="SSF53590">
    <property type="entry name" value="Nucleoside hydrolase"/>
    <property type="match status" value="1"/>
</dbReference>
<dbReference type="RefSeq" id="WP_379891928.1">
    <property type="nucleotide sequence ID" value="NZ_CBCSCT010000003.1"/>
</dbReference>
<dbReference type="PROSITE" id="PS01247">
    <property type="entry name" value="IUNH"/>
    <property type="match status" value="1"/>
</dbReference>
<evidence type="ECO:0000313" key="5">
    <source>
        <dbReference type="Proteomes" id="UP001596250"/>
    </source>
</evidence>
<comment type="caution">
    <text evidence="4">The sequence shown here is derived from an EMBL/GenBank/DDBJ whole genome shotgun (WGS) entry which is preliminary data.</text>
</comment>
<reference evidence="5" key="1">
    <citation type="journal article" date="2019" name="Int. J. Syst. Evol. Microbiol.">
        <title>The Global Catalogue of Microorganisms (GCM) 10K type strain sequencing project: providing services to taxonomists for standard genome sequencing and annotation.</title>
        <authorList>
            <consortium name="The Broad Institute Genomics Platform"/>
            <consortium name="The Broad Institute Genome Sequencing Center for Infectious Disease"/>
            <person name="Wu L."/>
            <person name="Ma J."/>
        </authorList>
    </citation>
    <scope>NUCLEOTIDE SEQUENCE [LARGE SCALE GENOMIC DNA]</scope>
    <source>
        <strain evidence="5">CCM 8749</strain>
    </source>
</reference>
<evidence type="ECO:0000256" key="1">
    <source>
        <dbReference type="ARBA" id="ARBA00022801"/>
    </source>
</evidence>
<sequence length="319" mass="34157">MSVENKRKIIIDCDPGHDDAIAILLAAGNPNIDLVAITTVAGNAELDKTTLNALKVCEIAGIRNVPVAQGAGQPLVRKRETAADIHGDSGMDGPVLPQPALSPVPDHAVDLIIRKLLESDGDITLVPVGPLTNIAMAMRREPAILPKIQEIVLMGGGSFGNWTPAAEFNIFVDAEAAKVVFESGVPITMMGLDVTHQALATPEVSGRIADIDNPVAGFVSELLIFFRKTYQDVFGFEDPPVHDVCSVAYCIDPSIFQCRKLHVDVETKGEFTYGMTVVDMLGVTGKEPNVNVALGLDHAKFWDLLCEALQNYAHLASKA</sequence>
<dbReference type="InterPro" id="IPR023186">
    <property type="entry name" value="IUNH"/>
</dbReference>
<dbReference type="CDD" id="cd02651">
    <property type="entry name" value="nuc_hydro_IU_UC_XIUA"/>
    <property type="match status" value="1"/>
</dbReference>
<organism evidence="4 5">
    <name type="scientific">Marinicrinis lubricantis</name>
    <dbReference type="NCBI Taxonomy" id="2086470"/>
    <lineage>
        <taxon>Bacteria</taxon>
        <taxon>Bacillati</taxon>
        <taxon>Bacillota</taxon>
        <taxon>Bacilli</taxon>
        <taxon>Bacillales</taxon>
        <taxon>Paenibacillaceae</taxon>
    </lineage>
</organism>
<dbReference type="InterPro" id="IPR015910">
    <property type="entry name" value="I/U_nuclsd_hydro_CS"/>
</dbReference>
<dbReference type="InterPro" id="IPR036452">
    <property type="entry name" value="Ribo_hydro-like"/>
</dbReference>
<dbReference type="Pfam" id="PF01156">
    <property type="entry name" value="IU_nuc_hydro"/>
    <property type="match status" value="1"/>
</dbReference>
<evidence type="ECO:0000256" key="2">
    <source>
        <dbReference type="ARBA" id="ARBA00023295"/>
    </source>
</evidence>